<organism evidence="3 4">
    <name type="scientific">Macrophomina phaseolina (strain MS6)</name>
    <name type="common">Charcoal rot fungus</name>
    <dbReference type="NCBI Taxonomy" id="1126212"/>
    <lineage>
        <taxon>Eukaryota</taxon>
        <taxon>Fungi</taxon>
        <taxon>Dikarya</taxon>
        <taxon>Ascomycota</taxon>
        <taxon>Pezizomycotina</taxon>
        <taxon>Dothideomycetes</taxon>
        <taxon>Dothideomycetes incertae sedis</taxon>
        <taxon>Botryosphaeriales</taxon>
        <taxon>Botryosphaeriaceae</taxon>
        <taxon>Macrophomina</taxon>
    </lineage>
</organism>
<sequence length="837" mass="84255">MRAATRALAPLAAAASVQAFPQQTAPPNATRPAATPGATPAPACEADCSVNVPYFYQYSWTPNVITQNITYATVITIINTRYNTTRYSTKTVDLPDGYTLPPTNEAGTIVCPVTLYDNTTSLLTYPNVFGDYESTYSWGGKIATTKATEPSSTFCSDSPGETVTLRSHPDLNEWWSTYGTQSDKPAPTTTLDAAHADPRGLNWACVKESAAFPTRAFLSTFFADEAALFPCTSSMVGPVGAEATAAFLTANSISYEGDDDGTTTSSPNGEATTIPATAHIETSVPVEVPTPTGGDVTSTAHIETSAVIEPPTPTSLDDGPTSTAHIETSAVLEPPPPTVTSSAASAHTEISTTLAVPTQHIETSVTLQPPSSTSAPTEVGTVVEPPDVTSLPGFAHTEQSADPLPPSVTSRSSFAYTAHTELPQSLDEPTPTQVTVAPPAEVGSVVQPAPITTANGGGVGGVIGSIIESYFSNGGTPPTNVPGQPQQGAQNNPPAGTQAPPVTYIPVGSTSVAVAPTFIPTVIAGISTSVPAVVVGSSTVLPGQTVVFDNTPISVPTVNAQAPSNGQAPPNGQENNHLQGQPQAPAVIIGGSSTVILPTVATAPQPTLPALTIGGETVQPSGTAYIISGQTMSPGSPITLGSGSSTTIIALTTNAAGSSIVVVGSSTIPYTAAPTNAAAPALTVADQTIHPSGSAYILSGQTLLPNGSPITLTGPNGAPTTLALTTDSAGNTVLASNGVTQTLAGVSAQTTPGPLVLYGTTIQPTGGTAYVWNGQTLSLGGSITIGGSTTLALTTNAQGQTVVVQQIGGASATTTTASTVDGLGGFINSGLGDFVTK</sequence>
<gene>
    <name evidence="3" type="ORF">MPH_13184</name>
</gene>
<feature type="region of interest" description="Disordered" evidence="1">
    <location>
        <begin position="20"/>
        <end position="40"/>
    </location>
</feature>
<dbReference type="InParanoid" id="K2QIT1"/>
<feature type="signal peptide" evidence="2">
    <location>
        <begin position="1"/>
        <end position="19"/>
    </location>
</feature>
<dbReference type="OrthoDB" id="3944128at2759"/>
<dbReference type="AlphaFoldDB" id="K2QIT1"/>
<reference evidence="3 4" key="1">
    <citation type="journal article" date="2012" name="BMC Genomics">
        <title>Tools to kill: Genome of one of the most destructive plant pathogenic fungi Macrophomina phaseolina.</title>
        <authorList>
            <person name="Islam M.S."/>
            <person name="Haque M.S."/>
            <person name="Islam M.M."/>
            <person name="Emdad E.M."/>
            <person name="Halim A."/>
            <person name="Hossen Q.M.M."/>
            <person name="Hossain M.Z."/>
            <person name="Ahmed B."/>
            <person name="Rahim S."/>
            <person name="Rahman M.S."/>
            <person name="Alam M.M."/>
            <person name="Hou S."/>
            <person name="Wan X."/>
            <person name="Saito J.A."/>
            <person name="Alam M."/>
        </authorList>
    </citation>
    <scope>NUCLEOTIDE SEQUENCE [LARGE SCALE GENOMIC DNA]</scope>
    <source>
        <strain evidence="3 4">MS6</strain>
    </source>
</reference>
<dbReference type="Proteomes" id="UP000007129">
    <property type="component" value="Unassembled WGS sequence"/>
</dbReference>
<evidence type="ECO:0000256" key="1">
    <source>
        <dbReference type="SAM" id="MobiDB-lite"/>
    </source>
</evidence>
<feature type="region of interest" description="Disordered" evidence="1">
    <location>
        <begin position="473"/>
        <end position="501"/>
    </location>
</feature>
<evidence type="ECO:0000313" key="3">
    <source>
        <dbReference type="EMBL" id="EKG09751.1"/>
    </source>
</evidence>
<feature type="chain" id="PRO_5003866122" evidence="2">
    <location>
        <begin position="20"/>
        <end position="837"/>
    </location>
</feature>
<protein>
    <submittedName>
        <fullName evidence="3">Uncharacterized protein</fullName>
    </submittedName>
</protein>
<dbReference type="EMBL" id="AHHD01000569">
    <property type="protein sequence ID" value="EKG09751.1"/>
    <property type="molecule type" value="Genomic_DNA"/>
</dbReference>
<feature type="compositionally biased region" description="Low complexity" evidence="1">
    <location>
        <begin position="482"/>
        <end position="496"/>
    </location>
</feature>
<evidence type="ECO:0000313" key="4">
    <source>
        <dbReference type="Proteomes" id="UP000007129"/>
    </source>
</evidence>
<dbReference type="HOGENOM" id="CLU_339495_0_0_1"/>
<keyword evidence="2" id="KW-0732">Signal</keyword>
<proteinExistence type="predicted"/>
<evidence type="ECO:0000256" key="2">
    <source>
        <dbReference type="SAM" id="SignalP"/>
    </source>
</evidence>
<feature type="region of interest" description="Disordered" evidence="1">
    <location>
        <begin position="560"/>
        <end position="579"/>
    </location>
</feature>
<name>K2QIT1_MACPH</name>
<comment type="caution">
    <text evidence="3">The sequence shown here is derived from an EMBL/GenBank/DDBJ whole genome shotgun (WGS) entry which is preliminary data.</text>
</comment>
<dbReference type="VEuPathDB" id="FungiDB:MPH_13184"/>
<accession>K2QIT1</accession>